<accession>A0A0X3VNL0</accession>
<gene>
    <name evidence="2" type="ORF">ADL12_02415</name>
</gene>
<dbReference type="RefSeq" id="WP_062697927.1">
    <property type="nucleotide sequence ID" value="NZ_LLZG01000005.1"/>
</dbReference>
<protein>
    <submittedName>
        <fullName evidence="2">Uncharacterized protein</fullName>
    </submittedName>
</protein>
<comment type="caution">
    <text evidence="2">The sequence shown here is derived from an EMBL/GenBank/DDBJ whole genome shotgun (WGS) entry which is preliminary data.</text>
</comment>
<organism evidence="2 3">
    <name type="scientific">Streptomyces regalis</name>
    <dbReference type="NCBI Taxonomy" id="68262"/>
    <lineage>
        <taxon>Bacteria</taxon>
        <taxon>Bacillati</taxon>
        <taxon>Actinomycetota</taxon>
        <taxon>Actinomycetes</taxon>
        <taxon>Kitasatosporales</taxon>
        <taxon>Streptomycetaceae</taxon>
        <taxon>Streptomyces</taxon>
    </lineage>
</organism>
<proteinExistence type="predicted"/>
<name>A0A0X3VNL0_9ACTN</name>
<evidence type="ECO:0000313" key="2">
    <source>
        <dbReference type="EMBL" id="KUL46339.1"/>
    </source>
</evidence>
<keyword evidence="3" id="KW-1185">Reference proteome</keyword>
<evidence type="ECO:0000313" key="3">
    <source>
        <dbReference type="Proteomes" id="UP000053923"/>
    </source>
</evidence>
<feature type="coiled-coil region" evidence="1">
    <location>
        <begin position="64"/>
        <end position="91"/>
    </location>
</feature>
<dbReference type="OrthoDB" id="4549381at2"/>
<reference evidence="3" key="1">
    <citation type="submission" date="2015-10" db="EMBL/GenBank/DDBJ databases">
        <authorList>
            <person name="Ju K.-S."/>
            <person name="Doroghazi J.R."/>
            <person name="Metcalf W.W."/>
        </authorList>
    </citation>
    <scope>NUCLEOTIDE SEQUENCE [LARGE SCALE GENOMIC DNA]</scope>
    <source>
        <strain evidence="3">NRRL 3151</strain>
    </source>
</reference>
<evidence type="ECO:0000256" key="1">
    <source>
        <dbReference type="SAM" id="Coils"/>
    </source>
</evidence>
<sequence length="153" mass="16559">MTDGPSAAEGGRYEVHVNDVSGQLVVGSYNTVTYNEGVRAAPTPVTEAQLAELHAQFIRLRSAVAELGEVNRSAEERLDELEEAVTSAEPDVSVMVYVRNWFLRTLPALAGTVTALIADPVVGQLVQQAGDQLALEYDRHFGTHRPESPASDR</sequence>
<dbReference type="AlphaFoldDB" id="A0A0X3VNL0"/>
<keyword evidence="1" id="KW-0175">Coiled coil</keyword>
<dbReference type="EMBL" id="LLZG01000005">
    <property type="protein sequence ID" value="KUL46339.1"/>
    <property type="molecule type" value="Genomic_DNA"/>
</dbReference>
<dbReference type="Proteomes" id="UP000053923">
    <property type="component" value="Unassembled WGS sequence"/>
</dbReference>